<dbReference type="PRINTS" id="PR00406">
    <property type="entry name" value="CYTB5RDTASE"/>
</dbReference>
<dbReference type="SUPFAM" id="SSF52343">
    <property type="entry name" value="Ferredoxin reductase-like, C-terminal NADP-linked domain"/>
    <property type="match status" value="1"/>
</dbReference>
<evidence type="ECO:0000259" key="7">
    <source>
        <dbReference type="Pfam" id="PF00970"/>
    </source>
</evidence>
<evidence type="ECO:0000259" key="6">
    <source>
        <dbReference type="Pfam" id="PF00175"/>
    </source>
</evidence>
<gene>
    <name evidence="8" type="ORF">DBRI00130_LOCUS842</name>
</gene>
<dbReference type="PANTHER" id="PTHR19370:SF190">
    <property type="entry name" value="NADH-CYTOCHROME B5 REDUCTASE-LIKE PROTEIN"/>
    <property type="match status" value="1"/>
</dbReference>
<dbReference type="InterPro" id="IPR008333">
    <property type="entry name" value="Cbr1-like_FAD-bd_dom"/>
</dbReference>
<dbReference type="PANTHER" id="PTHR19370">
    <property type="entry name" value="NADH-CYTOCHROME B5 REDUCTASE"/>
    <property type="match status" value="1"/>
</dbReference>
<evidence type="ECO:0000256" key="2">
    <source>
        <dbReference type="ARBA" id="ARBA00022630"/>
    </source>
</evidence>
<sequence>MLLQLTEKWQQSPDSWKLRFALPPNRTILGNDPFVPTCVSVKYKGVNESGEEEVLKKSYSPISHPSTEGVVDFLVKEYPPRPGGGVGAYICSLTPGESLTASLKAERMMHGSPVVSKRWKKVGLVGGGTGVAPLIQIVRILLDDPEDDTTIQFLSINRKERDILMKNDLDQLVKDYPGRFSITYSLTDPPENWNGEVGRGTVDMIREALPEPAGADGSTMILVCGMDGFVESWAGPVGRAPPLPDGSKGPKIQGPLLGLLADAGYDASEVFKY</sequence>
<accession>A0A6V2A9H5</accession>
<name>A0A6V2A9H5_9STRA</name>
<dbReference type="Pfam" id="PF00970">
    <property type="entry name" value="FAD_binding_6"/>
    <property type="match status" value="1"/>
</dbReference>
<evidence type="ECO:0008006" key="9">
    <source>
        <dbReference type="Google" id="ProtNLM"/>
    </source>
</evidence>
<evidence type="ECO:0000256" key="4">
    <source>
        <dbReference type="ARBA" id="ARBA00023002"/>
    </source>
</evidence>
<comment type="cofactor">
    <cofactor evidence="1 5">
        <name>FAD</name>
        <dbReference type="ChEBI" id="CHEBI:57692"/>
    </cofactor>
</comment>
<feature type="binding site" evidence="5">
    <location>
        <position position="86"/>
    </location>
    <ligand>
        <name>FAD</name>
        <dbReference type="ChEBI" id="CHEBI:57692"/>
    </ligand>
</feature>
<evidence type="ECO:0000256" key="5">
    <source>
        <dbReference type="PIRSR" id="PIRSR601834-1"/>
    </source>
</evidence>
<dbReference type="Gene3D" id="2.40.30.10">
    <property type="entry name" value="Translation factors"/>
    <property type="match status" value="1"/>
</dbReference>
<dbReference type="Pfam" id="PF00175">
    <property type="entry name" value="NAD_binding_1"/>
    <property type="match status" value="1"/>
</dbReference>
<feature type="binding site" evidence="5">
    <location>
        <position position="59"/>
    </location>
    <ligand>
        <name>FAD</name>
        <dbReference type="ChEBI" id="CHEBI:57692"/>
    </ligand>
</feature>
<feature type="domain" description="Flavoprotein pyridine nucleotide cytochrome reductase-like FAD-binding" evidence="7">
    <location>
        <begin position="3"/>
        <end position="99"/>
    </location>
</feature>
<feature type="domain" description="Oxidoreductase FAD/NAD(P)-binding" evidence="6">
    <location>
        <begin position="124"/>
        <end position="231"/>
    </location>
</feature>
<protein>
    <recommendedName>
        <fullName evidence="9">NADH-cytochrome b5 reductase</fullName>
    </recommendedName>
</protein>
<evidence type="ECO:0000313" key="8">
    <source>
        <dbReference type="EMBL" id="CAE4579485.1"/>
    </source>
</evidence>
<dbReference type="EMBL" id="HBNS01001057">
    <property type="protein sequence ID" value="CAE4579485.1"/>
    <property type="molecule type" value="Transcribed_RNA"/>
</dbReference>
<dbReference type="InterPro" id="IPR039261">
    <property type="entry name" value="FNR_nucleotide-bd"/>
</dbReference>
<dbReference type="InterPro" id="IPR001433">
    <property type="entry name" value="OxRdtase_FAD/NAD-bd"/>
</dbReference>
<dbReference type="GO" id="GO:0004128">
    <property type="term" value="F:cytochrome-b5 reductase activity, acting on NAD(P)H"/>
    <property type="evidence" value="ECO:0007669"/>
    <property type="project" value="TreeGrafter"/>
</dbReference>
<dbReference type="SUPFAM" id="SSF63380">
    <property type="entry name" value="Riboflavin synthase domain-like"/>
    <property type="match status" value="1"/>
</dbReference>
<keyword evidence="2 5" id="KW-0285">Flavoprotein</keyword>
<feature type="binding site" evidence="5">
    <location>
        <position position="74"/>
    </location>
    <ligand>
        <name>FAD</name>
        <dbReference type="ChEBI" id="CHEBI:57692"/>
    </ligand>
</feature>
<evidence type="ECO:0000256" key="3">
    <source>
        <dbReference type="ARBA" id="ARBA00022827"/>
    </source>
</evidence>
<feature type="binding site" evidence="5">
    <location>
        <position position="76"/>
    </location>
    <ligand>
        <name>FAD</name>
        <dbReference type="ChEBI" id="CHEBI:57692"/>
    </ligand>
</feature>
<evidence type="ECO:0000256" key="1">
    <source>
        <dbReference type="ARBA" id="ARBA00001974"/>
    </source>
</evidence>
<dbReference type="InterPro" id="IPR017938">
    <property type="entry name" value="Riboflavin_synthase-like_b-brl"/>
</dbReference>
<organism evidence="8">
    <name type="scientific">Ditylum brightwellii</name>
    <dbReference type="NCBI Taxonomy" id="49249"/>
    <lineage>
        <taxon>Eukaryota</taxon>
        <taxon>Sar</taxon>
        <taxon>Stramenopiles</taxon>
        <taxon>Ochrophyta</taxon>
        <taxon>Bacillariophyta</taxon>
        <taxon>Mediophyceae</taxon>
        <taxon>Lithodesmiophycidae</taxon>
        <taxon>Lithodesmiales</taxon>
        <taxon>Lithodesmiaceae</taxon>
        <taxon>Ditylum</taxon>
    </lineage>
</organism>
<reference evidence="8" key="1">
    <citation type="submission" date="2021-01" db="EMBL/GenBank/DDBJ databases">
        <authorList>
            <person name="Corre E."/>
            <person name="Pelletier E."/>
            <person name="Niang G."/>
            <person name="Scheremetjew M."/>
            <person name="Finn R."/>
            <person name="Kale V."/>
            <person name="Holt S."/>
            <person name="Cochrane G."/>
            <person name="Meng A."/>
            <person name="Brown T."/>
            <person name="Cohen L."/>
        </authorList>
    </citation>
    <scope>NUCLEOTIDE SEQUENCE</scope>
    <source>
        <strain evidence="8">GSO104</strain>
    </source>
</reference>
<keyword evidence="4" id="KW-0560">Oxidoreductase</keyword>
<dbReference type="InterPro" id="IPR001834">
    <property type="entry name" value="CBR-like"/>
</dbReference>
<dbReference type="CDD" id="cd06183">
    <property type="entry name" value="cyt_b5_reduct_like"/>
    <property type="match status" value="1"/>
</dbReference>
<keyword evidence="3 5" id="KW-0274">FAD</keyword>
<dbReference type="Gene3D" id="3.40.50.80">
    <property type="entry name" value="Nucleotide-binding domain of ferredoxin-NADP reductase (FNR) module"/>
    <property type="match status" value="1"/>
</dbReference>
<proteinExistence type="predicted"/>
<dbReference type="AlphaFoldDB" id="A0A6V2A9H5"/>